<protein>
    <recommendedName>
        <fullName evidence="4">Lipoprotein</fullName>
    </recommendedName>
</protein>
<dbReference type="EMBL" id="CACRSM010000002">
    <property type="protein sequence ID" value="VYS99145.1"/>
    <property type="molecule type" value="Genomic_DNA"/>
</dbReference>
<evidence type="ECO:0000256" key="2">
    <source>
        <dbReference type="SAM" id="SignalP"/>
    </source>
</evidence>
<name>A0A6N2T5S8_9ACTO</name>
<keyword evidence="2" id="KW-0732">Signal</keyword>
<gene>
    <name evidence="3" type="ORF">AOLFYP35_01122</name>
</gene>
<feature type="compositionally biased region" description="Low complexity" evidence="1">
    <location>
        <begin position="47"/>
        <end position="72"/>
    </location>
</feature>
<feature type="signal peptide" evidence="2">
    <location>
        <begin position="1"/>
        <end position="23"/>
    </location>
</feature>
<evidence type="ECO:0000313" key="3">
    <source>
        <dbReference type="EMBL" id="VYS99145.1"/>
    </source>
</evidence>
<reference evidence="3" key="1">
    <citation type="submission" date="2019-11" db="EMBL/GenBank/DDBJ databases">
        <authorList>
            <person name="Feng L."/>
        </authorList>
    </citation>
    <scope>NUCLEOTIDE SEQUENCE</scope>
    <source>
        <strain evidence="3">AodontolyticusLFYP35</strain>
    </source>
</reference>
<dbReference type="PROSITE" id="PS51257">
    <property type="entry name" value="PROKAR_LIPOPROTEIN"/>
    <property type="match status" value="1"/>
</dbReference>
<organism evidence="3">
    <name type="scientific">Schaalia odontolytica</name>
    <dbReference type="NCBI Taxonomy" id="1660"/>
    <lineage>
        <taxon>Bacteria</taxon>
        <taxon>Bacillati</taxon>
        <taxon>Actinomycetota</taxon>
        <taxon>Actinomycetes</taxon>
        <taxon>Actinomycetales</taxon>
        <taxon>Actinomycetaceae</taxon>
        <taxon>Schaalia</taxon>
    </lineage>
</organism>
<evidence type="ECO:0000256" key="1">
    <source>
        <dbReference type="SAM" id="MobiDB-lite"/>
    </source>
</evidence>
<proteinExistence type="predicted"/>
<dbReference type="AlphaFoldDB" id="A0A6N2T5S8"/>
<evidence type="ECO:0008006" key="4">
    <source>
        <dbReference type="Google" id="ProtNLM"/>
    </source>
</evidence>
<sequence length="226" mass="23877">MRNPIIKVSAVALIGLLSLSLTSCRIGSGNQTAQSSPEASASGNETQGSAQSEASQGSSPTASTQSATASAQDGGVTPTLGIIPQGASRLEDTGDAKGIWVNSPSGNIHCWFANDLLQLCMVDSYREDKLYGEQEFFPGTQPLAKDNILFAGLSKDKEVPYISARRDGPLPTNQGERLRTLAYGETVYAGNDVCASTSEAMVCWDIETGDGAKINREGTEIFHLKK</sequence>
<feature type="region of interest" description="Disordered" evidence="1">
    <location>
        <begin position="28"/>
        <end position="83"/>
    </location>
</feature>
<accession>A0A6N2T5S8</accession>
<feature type="chain" id="PRO_5039217300" description="Lipoprotein" evidence="2">
    <location>
        <begin position="24"/>
        <end position="226"/>
    </location>
</feature>
<feature type="compositionally biased region" description="Polar residues" evidence="1">
    <location>
        <begin position="28"/>
        <end position="46"/>
    </location>
</feature>